<accession>A0ABY9ZR39</accession>
<dbReference type="RefSeq" id="WP_313718893.1">
    <property type="nucleotide sequence ID" value="NZ_CP134876.1"/>
</dbReference>
<protein>
    <submittedName>
        <fullName evidence="1">Uncharacterized protein</fullName>
    </submittedName>
</protein>
<sequence>MTAGADQERGVDRLNLRSRDELLVAAGLSVIGTDPGWLDPKRAWQTVARAGAQPDVVIDDSRDGYLDEVNQAWLHLAQSVGVISADRTFLVSVAGPGAFALPWALVRLQDDPRMAQHLIIYPGEPEFVTIGTETHALCGVTTEEDGIWLLSSS</sequence>
<reference evidence="1 2" key="1">
    <citation type="submission" date="2023-09" db="EMBL/GenBank/DDBJ databases">
        <title>Micromonospora halotolerans DSM 45598 genome sequence.</title>
        <authorList>
            <person name="Mo P."/>
        </authorList>
    </citation>
    <scope>NUCLEOTIDE SEQUENCE [LARGE SCALE GENOMIC DNA]</scope>
    <source>
        <strain evidence="1 2">DSM 45598</strain>
    </source>
</reference>
<keyword evidence="2" id="KW-1185">Reference proteome</keyword>
<evidence type="ECO:0000313" key="1">
    <source>
        <dbReference type="EMBL" id="WNM37347.1"/>
    </source>
</evidence>
<proteinExistence type="predicted"/>
<dbReference type="Proteomes" id="UP001303001">
    <property type="component" value="Chromosome"/>
</dbReference>
<organism evidence="1 2">
    <name type="scientific">Micromonospora halotolerans</name>
    <dbReference type="NCBI Taxonomy" id="709879"/>
    <lineage>
        <taxon>Bacteria</taxon>
        <taxon>Bacillati</taxon>
        <taxon>Actinomycetota</taxon>
        <taxon>Actinomycetes</taxon>
        <taxon>Micromonosporales</taxon>
        <taxon>Micromonosporaceae</taxon>
        <taxon>Micromonospora</taxon>
    </lineage>
</organism>
<evidence type="ECO:0000313" key="2">
    <source>
        <dbReference type="Proteomes" id="UP001303001"/>
    </source>
</evidence>
<name>A0ABY9ZR39_9ACTN</name>
<dbReference type="EMBL" id="CP134876">
    <property type="protein sequence ID" value="WNM37347.1"/>
    <property type="molecule type" value="Genomic_DNA"/>
</dbReference>
<gene>
    <name evidence="1" type="ORF">RMN56_19465</name>
</gene>